<evidence type="ECO:0000313" key="2">
    <source>
        <dbReference type="EMBL" id="KAG6486764.1"/>
    </source>
</evidence>
<proteinExistence type="predicted"/>
<evidence type="ECO:0000313" key="3">
    <source>
        <dbReference type="Proteomes" id="UP000734854"/>
    </source>
</evidence>
<evidence type="ECO:0000256" key="1">
    <source>
        <dbReference type="SAM" id="Coils"/>
    </source>
</evidence>
<dbReference type="EMBL" id="JACMSC010000015">
    <property type="protein sequence ID" value="KAG6486764.1"/>
    <property type="molecule type" value="Genomic_DNA"/>
</dbReference>
<organism evidence="2 3">
    <name type="scientific">Zingiber officinale</name>
    <name type="common">Ginger</name>
    <name type="synonym">Amomum zingiber</name>
    <dbReference type="NCBI Taxonomy" id="94328"/>
    <lineage>
        <taxon>Eukaryota</taxon>
        <taxon>Viridiplantae</taxon>
        <taxon>Streptophyta</taxon>
        <taxon>Embryophyta</taxon>
        <taxon>Tracheophyta</taxon>
        <taxon>Spermatophyta</taxon>
        <taxon>Magnoliopsida</taxon>
        <taxon>Liliopsida</taxon>
        <taxon>Zingiberales</taxon>
        <taxon>Zingiberaceae</taxon>
        <taxon>Zingiber</taxon>
    </lineage>
</organism>
<sequence>MRGGASNDQRHIRAPVDMEQLEMEDAKTIGISSSPPAEIQSQISSLIFETWQQVQDAMESMVKMTNEIEQTSAEIAEEIEKCKEYLVVRSKVLEEEKESLQRAAFAVLQIFNPDAI</sequence>
<protein>
    <submittedName>
        <fullName evidence="2">Uncharacterized protein</fullName>
    </submittedName>
</protein>
<dbReference type="PANTHER" id="PTHR36800:SF1">
    <property type="entry name" value="POLYAMINE-MODULATED FACTOR 1-BINDING PROTEIN"/>
    <property type="match status" value="1"/>
</dbReference>
<reference evidence="2 3" key="1">
    <citation type="submission" date="2020-08" db="EMBL/GenBank/DDBJ databases">
        <title>Plant Genome Project.</title>
        <authorList>
            <person name="Zhang R.-G."/>
        </authorList>
    </citation>
    <scope>NUCLEOTIDE SEQUENCE [LARGE SCALE GENOMIC DNA]</scope>
    <source>
        <tissue evidence="2">Rhizome</tissue>
    </source>
</reference>
<dbReference type="PANTHER" id="PTHR36800">
    <property type="entry name" value="POLYAMINE-MODULATED FACTOR 1-BINDING PROTEIN"/>
    <property type="match status" value="1"/>
</dbReference>
<comment type="caution">
    <text evidence="2">The sequence shown here is derived from an EMBL/GenBank/DDBJ whole genome shotgun (WGS) entry which is preliminary data.</text>
</comment>
<keyword evidence="1" id="KW-0175">Coiled coil</keyword>
<gene>
    <name evidence="2" type="ORF">ZIOFF_055344</name>
</gene>
<feature type="coiled-coil region" evidence="1">
    <location>
        <begin position="54"/>
        <end position="81"/>
    </location>
</feature>
<dbReference type="AlphaFoldDB" id="A0A8J5FBL2"/>
<name>A0A8J5FBL2_ZINOF</name>
<dbReference type="Proteomes" id="UP000734854">
    <property type="component" value="Unassembled WGS sequence"/>
</dbReference>
<accession>A0A8J5FBL2</accession>
<keyword evidence="3" id="KW-1185">Reference proteome</keyword>
<dbReference type="Gene3D" id="1.20.5.170">
    <property type="match status" value="1"/>
</dbReference>